<keyword evidence="4" id="KW-0964">Secreted</keyword>
<dbReference type="InterPro" id="IPR010264">
    <property type="entry name" value="Self-incomp_S1"/>
</dbReference>
<evidence type="ECO:0000256" key="4">
    <source>
        <dbReference type="ARBA" id="ARBA00022525"/>
    </source>
</evidence>
<dbReference type="GO" id="GO:0005576">
    <property type="term" value="C:extracellular region"/>
    <property type="evidence" value="ECO:0007669"/>
    <property type="project" value="UniProtKB-SubCell"/>
</dbReference>
<keyword evidence="6" id="KW-1133">Transmembrane helix</keyword>
<feature type="transmembrane region" description="Helical" evidence="6">
    <location>
        <begin position="7"/>
        <end position="28"/>
    </location>
</feature>
<evidence type="ECO:0000256" key="6">
    <source>
        <dbReference type="SAM" id="Phobius"/>
    </source>
</evidence>
<dbReference type="GO" id="GO:0060320">
    <property type="term" value="P:rejection of self pollen"/>
    <property type="evidence" value="ECO:0007669"/>
    <property type="project" value="UniProtKB-KW"/>
</dbReference>
<organism evidence="7 8">
    <name type="scientific">Lactuca saligna</name>
    <name type="common">Willowleaf lettuce</name>
    <dbReference type="NCBI Taxonomy" id="75948"/>
    <lineage>
        <taxon>Eukaryota</taxon>
        <taxon>Viridiplantae</taxon>
        <taxon>Streptophyta</taxon>
        <taxon>Embryophyta</taxon>
        <taxon>Tracheophyta</taxon>
        <taxon>Spermatophyta</taxon>
        <taxon>Magnoliopsida</taxon>
        <taxon>eudicotyledons</taxon>
        <taxon>Gunneridae</taxon>
        <taxon>Pentapetalae</taxon>
        <taxon>asterids</taxon>
        <taxon>campanulids</taxon>
        <taxon>Asterales</taxon>
        <taxon>Asteraceae</taxon>
        <taxon>Cichorioideae</taxon>
        <taxon>Cichorieae</taxon>
        <taxon>Lactucinae</taxon>
        <taxon>Lactuca</taxon>
    </lineage>
</organism>
<reference evidence="7" key="1">
    <citation type="submission" date="2023-04" db="EMBL/GenBank/DDBJ databases">
        <authorList>
            <person name="Vijverberg K."/>
            <person name="Xiong W."/>
            <person name="Schranz E."/>
        </authorList>
    </citation>
    <scope>NUCLEOTIDE SEQUENCE</scope>
</reference>
<protein>
    <recommendedName>
        <fullName evidence="9">S-protein homolog</fullName>
    </recommendedName>
</protein>
<keyword evidence="6" id="KW-0812">Transmembrane</keyword>
<dbReference type="AlphaFoldDB" id="A0AA35YQ30"/>
<keyword evidence="3" id="KW-0713">Self-incompatibility</keyword>
<comment type="subcellular location">
    <subcellularLocation>
        <location evidence="1">Secreted</location>
    </subcellularLocation>
</comment>
<evidence type="ECO:0000256" key="3">
    <source>
        <dbReference type="ARBA" id="ARBA00022471"/>
    </source>
</evidence>
<sequence length="163" mass="19325">MGISRKGLPLFYVMLYLSFFIHVSYSVLKAKDPPSSKPFEPYRIFITNRDIETMIVQCPPGGDEGGLEILRPGNIMTWRFRRNLFDTNRYDCNFYWLKEGNQVMKSITLAVFNNRIAGMCGRNLFSTNRCYWMVTKYGFYLSKHNQTFPNVYDWQVMYVWDTI</sequence>
<keyword evidence="6" id="KW-0472">Membrane</keyword>
<dbReference type="Proteomes" id="UP001177003">
    <property type="component" value="Chromosome 3"/>
</dbReference>
<evidence type="ECO:0000313" key="7">
    <source>
        <dbReference type="EMBL" id="CAI9277867.1"/>
    </source>
</evidence>
<evidence type="ECO:0000256" key="1">
    <source>
        <dbReference type="ARBA" id="ARBA00004613"/>
    </source>
</evidence>
<name>A0AA35YQ30_LACSI</name>
<evidence type="ECO:0000256" key="2">
    <source>
        <dbReference type="ARBA" id="ARBA00005581"/>
    </source>
</evidence>
<proteinExistence type="inferred from homology"/>
<evidence type="ECO:0000313" key="8">
    <source>
        <dbReference type="Proteomes" id="UP001177003"/>
    </source>
</evidence>
<keyword evidence="8" id="KW-1185">Reference proteome</keyword>
<dbReference type="Pfam" id="PF05938">
    <property type="entry name" value="Self-incomp_S1"/>
    <property type="match status" value="1"/>
</dbReference>
<evidence type="ECO:0008006" key="9">
    <source>
        <dbReference type="Google" id="ProtNLM"/>
    </source>
</evidence>
<dbReference type="EMBL" id="OX465079">
    <property type="protein sequence ID" value="CAI9277867.1"/>
    <property type="molecule type" value="Genomic_DNA"/>
</dbReference>
<evidence type="ECO:0000256" key="5">
    <source>
        <dbReference type="ARBA" id="ARBA00022729"/>
    </source>
</evidence>
<gene>
    <name evidence="7" type="ORF">LSALG_LOCUS17775</name>
</gene>
<accession>A0AA35YQ30</accession>
<keyword evidence="5" id="KW-0732">Signal</keyword>
<comment type="similarity">
    <text evidence="2">Belongs to the plant self-incompatibility (S1) protein family.</text>
</comment>